<organism evidence="1 2">
    <name type="scientific">Lacticaseibacillus camelliae DSM 22697 = JCM 13995</name>
    <dbReference type="NCBI Taxonomy" id="1423730"/>
    <lineage>
        <taxon>Bacteria</taxon>
        <taxon>Bacillati</taxon>
        <taxon>Bacillota</taxon>
        <taxon>Bacilli</taxon>
        <taxon>Lactobacillales</taxon>
        <taxon>Lactobacillaceae</taxon>
        <taxon>Lacticaseibacillus</taxon>
    </lineage>
</organism>
<dbReference type="EMBL" id="AYZJ01000050">
    <property type="protein sequence ID" value="KRN21447.1"/>
    <property type="molecule type" value="Genomic_DNA"/>
</dbReference>
<dbReference type="AlphaFoldDB" id="A0A0R2F7D0"/>
<evidence type="ECO:0000313" key="2">
    <source>
        <dbReference type="Proteomes" id="UP000050865"/>
    </source>
</evidence>
<dbReference type="PANTHER" id="PTHR48098:SF1">
    <property type="entry name" value="DIACYLGLYCEROL ACYLTRANSFERASE_MYCOLYLTRANSFERASE AG85A"/>
    <property type="match status" value="1"/>
</dbReference>
<dbReference type="PATRIC" id="fig|1423730.4.peg.2337"/>
<dbReference type="SUPFAM" id="SSF53474">
    <property type="entry name" value="alpha/beta-Hydrolases"/>
    <property type="match status" value="1"/>
</dbReference>
<dbReference type="Pfam" id="PF00756">
    <property type="entry name" value="Esterase"/>
    <property type="match status" value="1"/>
</dbReference>
<gene>
    <name evidence="1" type="ORF">FC75_GL002249</name>
</gene>
<dbReference type="InterPro" id="IPR050583">
    <property type="entry name" value="Mycobacterial_A85_antigen"/>
</dbReference>
<name>A0A0R2F7D0_9LACO</name>
<dbReference type="InterPro" id="IPR029058">
    <property type="entry name" value="AB_hydrolase_fold"/>
</dbReference>
<dbReference type="GO" id="GO:0016747">
    <property type="term" value="F:acyltransferase activity, transferring groups other than amino-acyl groups"/>
    <property type="evidence" value="ECO:0007669"/>
    <property type="project" value="TreeGrafter"/>
</dbReference>
<sequence length="251" mass="28264">MALITLTRASQRLQNQMRTTVVLPDQLPSQPLRTLWLFHGLGDDGSGWQRKTAIEPLAVRDNVAVIMPEMDRSFYQNEAAGAPYFDYLTKELIPTMRQLLPLDATAANNYVAGNSMGGFGAMMLAAAHPDWFSAVAAISPVVDLAVVPSIMPDYRRVFGEKVPTDLLRQTLKAADQQALGRLRWYHTIGDADFMKQVNDDFNDFLTQDLSLPVTYQTGPGEHDWFFWTRALVQAWTWLFDSSKELNNGKHN</sequence>
<dbReference type="PANTHER" id="PTHR48098">
    <property type="entry name" value="ENTEROCHELIN ESTERASE-RELATED"/>
    <property type="match status" value="1"/>
</dbReference>
<dbReference type="OrthoDB" id="9803578at2"/>
<keyword evidence="2" id="KW-1185">Reference proteome</keyword>
<reference evidence="1 2" key="1">
    <citation type="journal article" date="2015" name="Genome Announc.">
        <title>Expanding the biotechnology potential of lactobacilli through comparative genomics of 213 strains and associated genera.</title>
        <authorList>
            <person name="Sun Z."/>
            <person name="Harris H.M."/>
            <person name="McCann A."/>
            <person name="Guo C."/>
            <person name="Argimon S."/>
            <person name="Zhang W."/>
            <person name="Yang X."/>
            <person name="Jeffery I.B."/>
            <person name="Cooney J.C."/>
            <person name="Kagawa T.F."/>
            <person name="Liu W."/>
            <person name="Song Y."/>
            <person name="Salvetti E."/>
            <person name="Wrobel A."/>
            <person name="Rasinkangas P."/>
            <person name="Parkhill J."/>
            <person name="Rea M.C."/>
            <person name="O'Sullivan O."/>
            <person name="Ritari J."/>
            <person name="Douillard F.P."/>
            <person name="Paul Ross R."/>
            <person name="Yang R."/>
            <person name="Briner A.E."/>
            <person name="Felis G.E."/>
            <person name="de Vos W.M."/>
            <person name="Barrangou R."/>
            <person name="Klaenhammer T.R."/>
            <person name="Caufield P.W."/>
            <person name="Cui Y."/>
            <person name="Zhang H."/>
            <person name="O'Toole P.W."/>
        </authorList>
    </citation>
    <scope>NUCLEOTIDE SEQUENCE [LARGE SCALE GENOMIC DNA]</scope>
    <source>
        <strain evidence="1 2">DSM 22697</strain>
    </source>
</reference>
<dbReference type="STRING" id="1423730.FC75_GL002249"/>
<dbReference type="Gene3D" id="3.40.50.1820">
    <property type="entry name" value="alpha/beta hydrolase"/>
    <property type="match status" value="1"/>
</dbReference>
<dbReference type="RefSeq" id="WP_054664449.1">
    <property type="nucleotide sequence ID" value="NZ_AYZJ01000050.1"/>
</dbReference>
<evidence type="ECO:0000313" key="1">
    <source>
        <dbReference type="EMBL" id="KRN21447.1"/>
    </source>
</evidence>
<dbReference type="InterPro" id="IPR000801">
    <property type="entry name" value="Esterase-like"/>
</dbReference>
<proteinExistence type="predicted"/>
<dbReference type="Proteomes" id="UP000050865">
    <property type="component" value="Unassembled WGS sequence"/>
</dbReference>
<accession>A0A0R2F7D0</accession>
<protein>
    <submittedName>
        <fullName evidence="1">Acetylesterase</fullName>
    </submittedName>
</protein>
<comment type="caution">
    <text evidence="1">The sequence shown here is derived from an EMBL/GenBank/DDBJ whole genome shotgun (WGS) entry which is preliminary data.</text>
</comment>